<organism evidence="2 3">
    <name type="scientific">Pantoea conspicua</name>
    <dbReference type="NCBI Taxonomy" id="472705"/>
    <lineage>
        <taxon>Bacteria</taxon>
        <taxon>Pseudomonadati</taxon>
        <taxon>Pseudomonadota</taxon>
        <taxon>Gammaproteobacteria</taxon>
        <taxon>Enterobacterales</taxon>
        <taxon>Erwiniaceae</taxon>
        <taxon>Pantoea</taxon>
    </lineage>
</organism>
<evidence type="ECO:0000313" key="2">
    <source>
        <dbReference type="EMBL" id="ORM50877.1"/>
    </source>
</evidence>
<comment type="caution">
    <text evidence="2">The sequence shown here is derived from an EMBL/GenBank/DDBJ whole genome shotgun (WGS) entry which is preliminary data.</text>
</comment>
<dbReference type="Proteomes" id="UP000193933">
    <property type="component" value="Unassembled WGS sequence"/>
</dbReference>
<evidence type="ECO:0000313" key="3">
    <source>
        <dbReference type="Proteomes" id="UP000193933"/>
    </source>
</evidence>
<sequence length="414" mass="46460">MSLNSITWGLCAPATVPSVRRTRTLQLNEIVARFHHRAVPGLGGVWFGRQLIMALQGVAIASQMGENVSNIEAANAIEALCCWQGFQENEGKNRDRRLRGIQKIRTLKPDSLTFNAARRRAFYVTIPMRMGTIEALPALGFVHAQRNFNAFQCSPVGEQLVRLEAPQMAELKKWISSPDRKPPKSITSPLIPLSQDACLLIRNQLENAGNDEDSKRRRDALQWMDRLRQSPPEPLSWQDRPDEISSVHWHDLQAGAYFFKTQNTALALLDRLESEMAQRGPGPVFSLHHELPVAISDAAEKLRHYAQAFLDLQHNDAAANQFCSECTLDPAVLLRALVSRDGHILKLKGDLIEPGPAFDSAASQPFQNTDEEEQDAADVSDFWPAEISRRIRNLFRLNLDLHGELADWLKEGNA</sequence>
<dbReference type="EMBL" id="MLFN01000070">
    <property type="protein sequence ID" value="ORM50877.1"/>
    <property type="molecule type" value="Genomic_DNA"/>
</dbReference>
<gene>
    <name evidence="2" type="ORF">HA41_17630</name>
</gene>
<protein>
    <submittedName>
        <fullName evidence="2">Uncharacterized protein</fullName>
    </submittedName>
</protein>
<evidence type="ECO:0000256" key="1">
    <source>
        <dbReference type="SAM" id="MobiDB-lite"/>
    </source>
</evidence>
<accession>A0A1X1BRY8</accession>
<name>A0A1X1BRY8_9GAMM</name>
<dbReference type="AlphaFoldDB" id="A0A1X1BRY8"/>
<dbReference type="RefSeq" id="WP_244175150.1">
    <property type="nucleotide sequence ID" value="NZ_MLFN01000070.1"/>
</dbReference>
<proteinExistence type="predicted"/>
<feature type="compositionally biased region" description="Acidic residues" evidence="1">
    <location>
        <begin position="369"/>
        <end position="378"/>
    </location>
</feature>
<feature type="region of interest" description="Disordered" evidence="1">
    <location>
        <begin position="356"/>
        <end position="378"/>
    </location>
</feature>
<keyword evidence="3" id="KW-1185">Reference proteome</keyword>
<reference evidence="2 3" key="1">
    <citation type="journal article" date="2017" name="Antonie Van Leeuwenhoek">
        <title>Phylogenomic resolution of the bacterial genus Pantoea and its relationship with Erwinia and Tatumella.</title>
        <authorList>
            <person name="Palmer M."/>
            <person name="Steenkamp E.T."/>
            <person name="Coetzee M.P."/>
            <person name="Chan W.Y."/>
            <person name="van Zyl E."/>
            <person name="De Maayer P."/>
            <person name="Coutinho T.A."/>
            <person name="Blom J."/>
            <person name="Smits T.H."/>
            <person name="Duffy B."/>
            <person name="Venter S.N."/>
        </authorList>
    </citation>
    <scope>NUCLEOTIDE SEQUENCE [LARGE SCALE GENOMIC DNA]</scope>
    <source>
        <strain evidence="2 3">LMG 24534</strain>
    </source>
</reference>